<sequence length="72" mass="8166">MAYANTATQVRPNGLSHWINARIADYREAARRREVYRRTLGELESMSDRELNDLGISSASLRDLARQAAKMA</sequence>
<accession>A0ABW3IT96</accession>
<dbReference type="Proteomes" id="UP001597108">
    <property type="component" value="Unassembled WGS sequence"/>
</dbReference>
<protein>
    <submittedName>
        <fullName evidence="2">DUF1127 domain-containing protein</fullName>
    </submittedName>
</protein>
<organism evidence="2 3">
    <name type="scientific">Tropicimonas aquimaris</name>
    <dbReference type="NCBI Taxonomy" id="914152"/>
    <lineage>
        <taxon>Bacteria</taxon>
        <taxon>Pseudomonadati</taxon>
        <taxon>Pseudomonadota</taxon>
        <taxon>Alphaproteobacteria</taxon>
        <taxon>Rhodobacterales</taxon>
        <taxon>Roseobacteraceae</taxon>
        <taxon>Tropicimonas</taxon>
    </lineage>
</organism>
<evidence type="ECO:0000259" key="1">
    <source>
        <dbReference type="Pfam" id="PF06568"/>
    </source>
</evidence>
<name>A0ABW3IT96_9RHOB</name>
<dbReference type="RefSeq" id="WP_386075435.1">
    <property type="nucleotide sequence ID" value="NZ_JBHTJT010000030.1"/>
</dbReference>
<feature type="domain" description="YjiS-like" evidence="1">
    <location>
        <begin position="27"/>
        <end position="57"/>
    </location>
</feature>
<evidence type="ECO:0000313" key="2">
    <source>
        <dbReference type="EMBL" id="MFD0980822.1"/>
    </source>
</evidence>
<keyword evidence="3" id="KW-1185">Reference proteome</keyword>
<gene>
    <name evidence="2" type="ORF">ACFQ2S_14305</name>
</gene>
<dbReference type="EMBL" id="JBHTJT010000030">
    <property type="protein sequence ID" value="MFD0980822.1"/>
    <property type="molecule type" value="Genomic_DNA"/>
</dbReference>
<dbReference type="InterPro" id="IPR009506">
    <property type="entry name" value="YjiS-like"/>
</dbReference>
<dbReference type="Pfam" id="PF06568">
    <property type="entry name" value="YjiS-like"/>
    <property type="match status" value="1"/>
</dbReference>
<proteinExistence type="predicted"/>
<comment type="caution">
    <text evidence="2">The sequence shown here is derived from an EMBL/GenBank/DDBJ whole genome shotgun (WGS) entry which is preliminary data.</text>
</comment>
<evidence type="ECO:0000313" key="3">
    <source>
        <dbReference type="Proteomes" id="UP001597108"/>
    </source>
</evidence>
<reference evidence="3" key="1">
    <citation type="journal article" date="2019" name="Int. J. Syst. Evol. Microbiol.">
        <title>The Global Catalogue of Microorganisms (GCM) 10K type strain sequencing project: providing services to taxonomists for standard genome sequencing and annotation.</title>
        <authorList>
            <consortium name="The Broad Institute Genomics Platform"/>
            <consortium name="The Broad Institute Genome Sequencing Center for Infectious Disease"/>
            <person name="Wu L."/>
            <person name="Ma J."/>
        </authorList>
    </citation>
    <scope>NUCLEOTIDE SEQUENCE [LARGE SCALE GENOMIC DNA]</scope>
    <source>
        <strain evidence="3">CCUG 60524</strain>
    </source>
</reference>